<sequence length="429" mass="45698">MTPAETATTAHRPLVEPAVAAGLLWVGSRLTMLALFFSVELTVWWDVYYYFTKVTNLPQAGLSGTLLEYPTPVVWLLQLPFLLGGGDQTAYVAVFMVMMGLLDAGLTVWLWRRGAGSHAAAYYWMVFTFLVGPLLYTRFDLIPSVLAAAALLLAVRIPAVSGGLVAIGAAIKLWPALLVAGLIGDRRRRPALWVGFGVTGVALVAASLLLGGWDRLISPLAWQGQRGLQIESVWATPAMVNVLAHPARYVIQISQYQAYEVFGPGVASMLTVASVATLVGGLAILALGARAWVSRGYDVHTGALVMTAVVAVMIITNKTFSPQYLVWLGGPLAVLVLTRGDRPRGSDRSLLVLGLVLALLTQLIYPGFYGWITEAGPGTGRTLMTLVLALRNIGMLAFTVVAFGRAWSALGSTAGRPAPGEHAELSDGA</sequence>
<comment type="subcellular location">
    <subcellularLocation>
        <location evidence="1">Cell membrane</location>
        <topology evidence="1">Multi-pass membrane protein</topology>
    </subcellularLocation>
</comment>
<evidence type="ECO:0000256" key="1">
    <source>
        <dbReference type="ARBA" id="ARBA00004651"/>
    </source>
</evidence>
<feature type="transmembrane region" description="Helical" evidence="8">
    <location>
        <begin position="383"/>
        <end position="403"/>
    </location>
</feature>
<feature type="transmembrane region" description="Helical" evidence="8">
    <location>
        <begin position="90"/>
        <end position="110"/>
    </location>
</feature>
<evidence type="ECO:0000256" key="5">
    <source>
        <dbReference type="ARBA" id="ARBA00022989"/>
    </source>
</evidence>
<dbReference type="KEGG" id="rain:Rai3103_13165"/>
<evidence type="ECO:0000256" key="3">
    <source>
        <dbReference type="ARBA" id="ARBA00022679"/>
    </source>
</evidence>
<dbReference type="Pfam" id="PF09594">
    <property type="entry name" value="GT87"/>
    <property type="match status" value="1"/>
</dbReference>
<feature type="transmembrane region" description="Helical" evidence="8">
    <location>
        <begin position="350"/>
        <end position="371"/>
    </location>
</feature>
<feature type="transmembrane region" description="Helical" evidence="8">
    <location>
        <begin position="266"/>
        <end position="287"/>
    </location>
</feature>
<proteinExistence type="inferred from homology"/>
<keyword evidence="4 8" id="KW-0812">Transmembrane</keyword>
<keyword evidence="5 8" id="KW-1133">Transmembrane helix</keyword>
<accession>A0A5Q2FH48</accession>
<dbReference type="GO" id="GO:0005886">
    <property type="term" value="C:plasma membrane"/>
    <property type="evidence" value="ECO:0007669"/>
    <property type="project" value="UniProtKB-SubCell"/>
</dbReference>
<dbReference type="Proteomes" id="UP000386847">
    <property type="component" value="Chromosome"/>
</dbReference>
<evidence type="ECO:0000256" key="8">
    <source>
        <dbReference type="SAM" id="Phobius"/>
    </source>
</evidence>
<dbReference type="AlphaFoldDB" id="A0A5Q2FH48"/>
<evidence type="ECO:0000256" key="2">
    <source>
        <dbReference type="ARBA" id="ARBA00022475"/>
    </source>
</evidence>
<dbReference type="InterPro" id="IPR018584">
    <property type="entry name" value="GT87"/>
</dbReference>
<name>A0A5Q2FH48_9ACTN</name>
<keyword evidence="6 8" id="KW-0472">Membrane</keyword>
<evidence type="ECO:0000256" key="7">
    <source>
        <dbReference type="ARBA" id="ARBA00024033"/>
    </source>
</evidence>
<keyword evidence="10" id="KW-1185">Reference proteome</keyword>
<feature type="transmembrane region" description="Helical" evidence="8">
    <location>
        <begin position="122"/>
        <end position="139"/>
    </location>
</feature>
<feature type="transmembrane region" description="Helical" evidence="8">
    <location>
        <begin position="30"/>
        <end position="51"/>
    </location>
</feature>
<comment type="similarity">
    <text evidence="7">Belongs to the glycosyltransferase 87 family.</text>
</comment>
<dbReference type="EMBL" id="CP045725">
    <property type="protein sequence ID" value="QGF24443.1"/>
    <property type="molecule type" value="Genomic_DNA"/>
</dbReference>
<feature type="transmembrane region" description="Helical" evidence="8">
    <location>
        <begin position="299"/>
        <end position="316"/>
    </location>
</feature>
<protein>
    <submittedName>
        <fullName evidence="9">DUF2029 domain-containing protein</fullName>
    </submittedName>
</protein>
<feature type="transmembrane region" description="Helical" evidence="8">
    <location>
        <begin position="322"/>
        <end position="338"/>
    </location>
</feature>
<dbReference type="RefSeq" id="WP_153572972.1">
    <property type="nucleotide sequence ID" value="NZ_CP045725.1"/>
</dbReference>
<organism evidence="9 10">
    <name type="scientific">Raineyella fluvialis</name>
    <dbReference type="NCBI Taxonomy" id="2662261"/>
    <lineage>
        <taxon>Bacteria</taxon>
        <taxon>Bacillati</taxon>
        <taxon>Actinomycetota</taxon>
        <taxon>Actinomycetes</taxon>
        <taxon>Propionibacteriales</taxon>
        <taxon>Propionibacteriaceae</taxon>
        <taxon>Raineyella</taxon>
    </lineage>
</organism>
<keyword evidence="3" id="KW-0808">Transferase</keyword>
<dbReference type="GO" id="GO:0016758">
    <property type="term" value="F:hexosyltransferase activity"/>
    <property type="evidence" value="ECO:0007669"/>
    <property type="project" value="InterPro"/>
</dbReference>
<reference evidence="9 10" key="1">
    <citation type="submission" date="2019-10" db="EMBL/GenBank/DDBJ databases">
        <title>Genomic analysis of Raineyella sp. CBA3103.</title>
        <authorList>
            <person name="Roh S.W."/>
        </authorList>
    </citation>
    <scope>NUCLEOTIDE SEQUENCE [LARGE SCALE GENOMIC DNA]</scope>
    <source>
        <strain evidence="9 10">CBA3103</strain>
    </source>
</reference>
<feature type="transmembrane region" description="Helical" evidence="8">
    <location>
        <begin position="191"/>
        <end position="213"/>
    </location>
</feature>
<evidence type="ECO:0000313" key="9">
    <source>
        <dbReference type="EMBL" id="QGF24443.1"/>
    </source>
</evidence>
<evidence type="ECO:0000256" key="6">
    <source>
        <dbReference type="ARBA" id="ARBA00023136"/>
    </source>
</evidence>
<evidence type="ECO:0000313" key="10">
    <source>
        <dbReference type="Proteomes" id="UP000386847"/>
    </source>
</evidence>
<gene>
    <name evidence="9" type="ORF">Rai3103_13165</name>
</gene>
<keyword evidence="2" id="KW-1003">Cell membrane</keyword>
<evidence type="ECO:0000256" key="4">
    <source>
        <dbReference type="ARBA" id="ARBA00022692"/>
    </source>
</evidence>